<evidence type="ECO:0000259" key="2">
    <source>
        <dbReference type="Pfam" id="PF00487"/>
    </source>
</evidence>
<keyword evidence="1" id="KW-0812">Transmembrane</keyword>
<evidence type="ECO:0000256" key="1">
    <source>
        <dbReference type="SAM" id="Phobius"/>
    </source>
</evidence>
<keyword evidence="4" id="KW-1185">Reference proteome</keyword>
<dbReference type="Proteomes" id="UP000628854">
    <property type="component" value="Unassembled WGS sequence"/>
</dbReference>
<dbReference type="InterPro" id="IPR005804">
    <property type="entry name" value="FA_desaturase_dom"/>
</dbReference>
<feature type="transmembrane region" description="Helical" evidence="1">
    <location>
        <begin position="33"/>
        <end position="54"/>
    </location>
</feature>
<keyword evidence="1" id="KW-0472">Membrane</keyword>
<feature type="domain" description="Fatty acid desaturase" evidence="2">
    <location>
        <begin position="60"/>
        <end position="292"/>
    </location>
</feature>
<comment type="caution">
    <text evidence="3">The sequence shown here is derived from an EMBL/GenBank/DDBJ whole genome shotgun (WGS) entry which is preliminary data.</text>
</comment>
<reference evidence="4" key="1">
    <citation type="journal article" date="2019" name="Int. J. Syst. Evol. Microbiol.">
        <title>The Global Catalogue of Microorganisms (GCM) 10K type strain sequencing project: providing services to taxonomists for standard genome sequencing and annotation.</title>
        <authorList>
            <consortium name="The Broad Institute Genomics Platform"/>
            <consortium name="The Broad Institute Genome Sequencing Center for Infectious Disease"/>
            <person name="Wu L."/>
            <person name="Ma J."/>
        </authorList>
    </citation>
    <scope>NUCLEOTIDE SEQUENCE [LARGE SCALE GENOMIC DNA]</scope>
    <source>
        <strain evidence="4">CGMCC 1.15928</strain>
    </source>
</reference>
<protein>
    <recommendedName>
        <fullName evidence="2">Fatty acid desaturase domain-containing protein</fullName>
    </recommendedName>
</protein>
<organism evidence="3 4">
    <name type="scientific">Henriciella pelagia</name>
    <dbReference type="NCBI Taxonomy" id="1977912"/>
    <lineage>
        <taxon>Bacteria</taxon>
        <taxon>Pseudomonadati</taxon>
        <taxon>Pseudomonadota</taxon>
        <taxon>Alphaproteobacteria</taxon>
        <taxon>Hyphomonadales</taxon>
        <taxon>Hyphomonadaceae</taxon>
        <taxon>Henriciella</taxon>
    </lineage>
</organism>
<dbReference type="EMBL" id="BMKF01000001">
    <property type="protein sequence ID" value="GGB56314.1"/>
    <property type="molecule type" value="Genomic_DNA"/>
</dbReference>
<accession>A0ABQ1J2E8</accession>
<name>A0ABQ1J2E8_9PROT</name>
<dbReference type="Pfam" id="PF00487">
    <property type="entry name" value="FA_desaturase"/>
    <property type="match status" value="1"/>
</dbReference>
<sequence length="294" mass="34166">MDLMTAQTDLSRLSNEELARMERSVARRHLNKFPYLLVIGAFVNLAVWLSLWPLLFMGLIPMWLGLIIATITAILSYLPSHEAQHDIIARPGSRLYWLNELVGHVSTIPLALYYPLARVTHLEHHKHTNHPTRDPDYMARARGPLHAIWRSIENRQPRGNGAFNAYSKVLARLKRYDVLMGAALYRFVWFGLLIALAWTGHAIEAAVLWWLPHHLAYTYIQYYLSWAPHHPAEETDRYRHTRSFRAAVGNVLSLGMQYHIVHHLHPRIPFYRTPKAYWEMKPLLEARGANVHDL</sequence>
<proteinExistence type="predicted"/>
<evidence type="ECO:0000313" key="4">
    <source>
        <dbReference type="Proteomes" id="UP000628854"/>
    </source>
</evidence>
<evidence type="ECO:0000313" key="3">
    <source>
        <dbReference type="EMBL" id="GGB56314.1"/>
    </source>
</evidence>
<feature type="transmembrane region" description="Helical" evidence="1">
    <location>
        <begin position="60"/>
        <end position="78"/>
    </location>
</feature>
<keyword evidence="1" id="KW-1133">Transmembrane helix</keyword>
<gene>
    <name evidence="3" type="ORF">GCM10011503_00810</name>
</gene>